<organism evidence="1 2">
    <name type="scientific">Acropora cervicornis</name>
    <name type="common">Staghorn coral</name>
    <dbReference type="NCBI Taxonomy" id="6130"/>
    <lineage>
        <taxon>Eukaryota</taxon>
        <taxon>Metazoa</taxon>
        <taxon>Cnidaria</taxon>
        <taxon>Anthozoa</taxon>
        <taxon>Hexacorallia</taxon>
        <taxon>Scleractinia</taxon>
        <taxon>Astrocoeniina</taxon>
        <taxon>Acroporidae</taxon>
        <taxon>Acropora</taxon>
    </lineage>
</organism>
<dbReference type="InterPro" id="IPR043502">
    <property type="entry name" value="DNA/RNA_pol_sf"/>
</dbReference>
<reference evidence="1" key="1">
    <citation type="journal article" date="2023" name="G3 (Bethesda)">
        <title>Whole genome assembly and annotation of the endangered Caribbean coral Acropora cervicornis.</title>
        <authorList>
            <person name="Selwyn J.D."/>
            <person name="Vollmer S.V."/>
        </authorList>
    </citation>
    <scope>NUCLEOTIDE SEQUENCE</scope>
    <source>
        <strain evidence="1">K2</strain>
    </source>
</reference>
<dbReference type="InterPro" id="IPR051320">
    <property type="entry name" value="Viral_Replic_Matur_Polypro"/>
</dbReference>
<dbReference type="Proteomes" id="UP001249851">
    <property type="component" value="Unassembled WGS sequence"/>
</dbReference>
<name>A0AAD9QN33_ACRCE</name>
<evidence type="ECO:0000313" key="1">
    <source>
        <dbReference type="EMBL" id="KAK2563995.1"/>
    </source>
</evidence>
<keyword evidence="2" id="KW-1185">Reference proteome</keyword>
<dbReference type="PANTHER" id="PTHR33064">
    <property type="entry name" value="POL PROTEIN"/>
    <property type="match status" value="1"/>
</dbReference>
<dbReference type="SUPFAM" id="SSF56672">
    <property type="entry name" value="DNA/RNA polymerases"/>
    <property type="match status" value="1"/>
</dbReference>
<dbReference type="EMBL" id="JARQWQ010000023">
    <property type="protein sequence ID" value="KAK2563995.1"/>
    <property type="molecule type" value="Genomic_DNA"/>
</dbReference>
<reference evidence="1" key="2">
    <citation type="journal article" date="2023" name="Science">
        <title>Genomic signatures of disease resistance in endangered staghorn corals.</title>
        <authorList>
            <person name="Vollmer S.V."/>
            <person name="Selwyn J.D."/>
            <person name="Despard B.A."/>
            <person name="Roesel C.L."/>
        </authorList>
    </citation>
    <scope>NUCLEOTIDE SEQUENCE</scope>
    <source>
        <strain evidence="1">K2</strain>
    </source>
</reference>
<dbReference type="Gene3D" id="3.10.10.10">
    <property type="entry name" value="HIV Type 1 Reverse Transcriptase, subunit A, domain 1"/>
    <property type="match status" value="1"/>
</dbReference>
<accession>A0AAD9QN33</accession>
<dbReference type="InterPro" id="IPR043128">
    <property type="entry name" value="Rev_trsase/Diguanyl_cyclase"/>
</dbReference>
<dbReference type="Gene3D" id="3.30.70.270">
    <property type="match status" value="1"/>
</dbReference>
<protein>
    <submittedName>
        <fullName evidence="1">Transposon Ty3-I Gag-Pol polyprotein</fullName>
    </submittedName>
</protein>
<sequence>MPGGKLTTHRAHSTRHVLYLVALRRLPSTVGTATTVFPFTQMITTFITPWGRYRYKMLPQGCIASGDGYSRRFDEIVSHIPNKTKCIDDTLLWGDNLTESFFQAVEWLDICGHHGIILNPDKFVFGSDTLEFAGVNITSTNVRPCKKYLDIICDFPTPTNITDVCSWFGLINQVSNAFAATEPHATLSPITQTWDTLQMGQ</sequence>
<dbReference type="AlphaFoldDB" id="A0AAD9QN33"/>
<dbReference type="PANTHER" id="PTHR33064:SF37">
    <property type="entry name" value="RIBONUCLEASE H"/>
    <property type="match status" value="1"/>
</dbReference>
<evidence type="ECO:0000313" key="2">
    <source>
        <dbReference type="Proteomes" id="UP001249851"/>
    </source>
</evidence>
<proteinExistence type="predicted"/>
<comment type="caution">
    <text evidence="1">The sequence shown here is derived from an EMBL/GenBank/DDBJ whole genome shotgun (WGS) entry which is preliminary data.</text>
</comment>
<gene>
    <name evidence="1" type="ORF">P5673_012201</name>
</gene>